<dbReference type="PROSITE" id="PS50110">
    <property type="entry name" value="RESPONSE_REGULATORY"/>
    <property type="match status" value="1"/>
</dbReference>
<evidence type="ECO:0000313" key="5">
    <source>
        <dbReference type="Proteomes" id="UP000290759"/>
    </source>
</evidence>
<dbReference type="SUPFAM" id="SSF52172">
    <property type="entry name" value="CheY-like"/>
    <property type="match status" value="1"/>
</dbReference>
<dbReference type="Gene3D" id="3.40.50.2300">
    <property type="match status" value="1"/>
</dbReference>
<reference evidence="4 5" key="2">
    <citation type="submission" date="2019-02" db="EMBL/GenBank/DDBJ databases">
        <title>'Lichenibacterium ramalinii' gen. nov. sp. nov., 'Lichenibacterium minor' gen. nov. sp. nov.</title>
        <authorList>
            <person name="Pankratov T."/>
        </authorList>
    </citation>
    <scope>NUCLEOTIDE SEQUENCE [LARGE SCALE GENOMIC DNA]</scope>
    <source>
        <strain evidence="4 5">RmlP026</strain>
    </source>
</reference>
<feature type="modified residue" description="4-aspartylphosphate" evidence="2">
    <location>
        <position position="57"/>
    </location>
</feature>
<dbReference type="InterPro" id="IPR050595">
    <property type="entry name" value="Bact_response_regulator"/>
</dbReference>
<name>A0A4V1RUA4_9HYPH</name>
<organism evidence="4 5">
    <name type="scientific">Lichenibacterium minor</name>
    <dbReference type="NCBI Taxonomy" id="2316528"/>
    <lineage>
        <taxon>Bacteria</taxon>
        <taxon>Pseudomonadati</taxon>
        <taxon>Pseudomonadota</taxon>
        <taxon>Alphaproteobacteria</taxon>
        <taxon>Hyphomicrobiales</taxon>
        <taxon>Lichenihabitantaceae</taxon>
        <taxon>Lichenibacterium</taxon>
    </lineage>
</organism>
<dbReference type="GO" id="GO:0000160">
    <property type="term" value="P:phosphorelay signal transduction system"/>
    <property type="evidence" value="ECO:0007669"/>
    <property type="project" value="InterPro"/>
</dbReference>
<dbReference type="PANTHER" id="PTHR44591:SF21">
    <property type="entry name" value="TWO-COMPONENT RESPONSE REGULATOR"/>
    <property type="match status" value="1"/>
</dbReference>
<dbReference type="SMART" id="SM00448">
    <property type="entry name" value="REC"/>
    <property type="match status" value="1"/>
</dbReference>
<dbReference type="PANTHER" id="PTHR44591">
    <property type="entry name" value="STRESS RESPONSE REGULATOR PROTEIN 1"/>
    <property type="match status" value="1"/>
</dbReference>
<feature type="domain" description="Response regulatory" evidence="3">
    <location>
        <begin position="6"/>
        <end position="119"/>
    </location>
</feature>
<dbReference type="AlphaFoldDB" id="A0A4V1RUA4"/>
<evidence type="ECO:0000313" key="4">
    <source>
        <dbReference type="EMBL" id="RYC30464.1"/>
    </source>
</evidence>
<dbReference type="Pfam" id="PF00072">
    <property type="entry name" value="Response_reg"/>
    <property type="match status" value="1"/>
</dbReference>
<keyword evidence="5" id="KW-1185">Reference proteome</keyword>
<accession>A0A4V1RUA4</accession>
<keyword evidence="1 2" id="KW-0597">Phosphoprotein</keyword>
<dbReference type="InterPro" id="IPR001789">
    <property type="entry name" value="Sig_transdc_resp-reg_receiver"/>
</dbReference>
<evidence type="ECO:0000256" key="1">
    <source>
        <dbReference type="ARBA" id="ARBA00022553"/>
    </source>
</evidence>
<dbReference type="OrthoDB" id="8018258at2"/>
<dbReference type="EMBL" id="QYBB01000025">
    <property type="protein sequence ID" value="RYC30464.1"/>
    <property type="molecule type" value="Genomic_DNA"/>
</dbReference>
<comment type="caution">
    <text evidence="4">The sequence shown here is derived from an EMBL/GenBank/DDBJ whole genome shotgun (WGS) entry which is preliminary data.</text>
</comment>
<dbReference type="Proteomes" id="UP000290759">
    <property type="component" value="Unassembled WGS sequence"/>
</dbReference>
<protein>
    <submittedName>
        <fullName evidence="4">Response regulator</fullName>
    </submittedName>
</protein>
<dbReference type="InterPro" id="IPR011006">
    <property type="entry name" value="CheY-like_superfamily"/>
</dbReference>
<evidence type="ECO:0000256" key="2">
    <source>
        <dbReference type="PROSITE-ProRule" id="PRU00169"/>
    </source>
</evidence>
<proteinExistence type="predicted"/>
<gene>
    <name evidence="4" type="ORF">D3273_18890</name>
</gene>
<reference evidence="4 5" key="1">
    <citation type="submission" date="2018-12" db="EMBL/GenBank/DDBJ databases">
        <authorList>
            <person name="Grouzdev D.S."/>
            <person name="Krutkina M.S."/>
        </authorList>
    </citation>
    <scope>NUCLEOTIDE SEQUENCE [LARGE SCALE GENOMIC DNA]</scope>
    <source>
        <strain evidence="4 5">RmlP026</strain>
    </source>
</reference>
<evidence type="ECO:0000259" key="3">
    <source>
        <dbReference type="PROSITE" id="PS50110"/>
    </source>
</evidence>
<dbReference type="RefSeq" id="WP_129228448.1">
    <property type="nucleotide sequence ID" value="NZ_QYBB01000025.1"/>
</dbReference>
<sequence>MITSRSVMVVEDDPILRIDAVMLFEEAGLDVVEMESADDALAYLFERAHDLAAIFTDVQFPGEADGFDLAGAVATHWPHIAVLVTSGRALPPGDLPPSVRFVEKPWRPLDVLTAMQTAVTLH</sequence>